<dbReference type="InterPro" id="IPR047057">
    <property type="entry name" value="MerR_fam"/>
</dbReference>
<dbReference type="CDD" id="cd00592">
    <property type="entry name" value="HTH_MerR-like"/>
    <property type="match status" value="1"/>
</dbReference>
<keyword evidence="1 4" id="KW-0238">DNA-binding</keyword>
<gene>
    <name evidence="4" type="ORF">SAMN05421833_13554</name>
</gene>
<dbReference type="InterPro" id="IPR009061">
    <property type="entry name" value="DNA-bd_dom_put_sf"/>
</dbReference>
<dbReference type="Pfam" id="PF13411">
    <property type="entry name" value="MerR_1"/>
    <property type="match status" value="1"/>
</dbReference>
<name>A0A1N7H1A5_9ACTN</name>
<evidence type="ECO:0000313" key="4">
    <source>
        <dbReference type="EMBL" id="SIS18612.1"/>
    </source>
</evidence>
<dbReference type="STRING" id="58117.SAMN05421833_13554"/>
<keyword evidence="5" id="KW-1185">Reference proteome</keyword>
<dbReference type="PANTHER" id="PTHR30204">
    <property type="entry name" value="REDOX-CYCLING DRUG-SENSING TRANSCRIPTIONAL ACTIVATOR SOXR"/>
    <property type="match status" value="1"/>
</dbReference>
<keyword evidence="2" id="KW-0175">Coiled coil</keyword>
<dbReference type="GO" id="GO:0003677">
    <property type="term" value="F:DNA binding"/>
    <property type="evidence" value="ECO:0007669"/>
    <property type="project" value="UniProtKB-KW"/>
</dbReference>
<accession>A0A1N7H1A5</accession>
<evidence type="ECO:0000256" key="2">
    <source>
        <dbReference type="SAM" id="Coils"/>
    </source>
</evidence>
<proteinExistence type="predicted"/>
<evidence type="ECO:0000256" key="1">
    <source>
        <dbReference type="ARBA" id="ARBA00023125"/>
    </source>
</evidence>
<dbReference type="InterPro" id="IPR000551">
    <property type="entry name" value="MerR-type_HTH_dom"/>
</dbReference>
<evidence type="ECO:0000259" key="3">
    <source>
        <dbReference type="PROSITE" id="PS50937"/>
    </source>
</evidence>
<dbReference type="SMART" id="SM00422">
    <property type="entry name" value="HTH_MERR"/>
    <property type="match status" value="1"/>
</dbReference>
<dbReference type="PANTHER" id="PTHR30204:SF93">
    <property type="entry name" value="HTH MERR-TYPE DOMAIN-CONTAINING PROTEIN"/>
    <property type="match status" value="1"/>
</dbReference>
<dbReference type="GO" id="GO:0003700">
    <property type="term" value="F:DNA-binding transcription factor activity"/>
    <property type="evidence" value="ECO:0007669"/>
    <property type="project" value="InterPro"/>
</dbReference>
<dbReference type="Proteomes" id="UP000186096">
    <property type="component" value="Unassembled WGS sequence"/>
</dbReference>
<evidence type="ECO:0000313" key="5">
    <source>
        <dbReference type="Proteomes" id="UP000186096"/>
    </source>
</evidence>
<dbReference type="Gene3D" id="1.10.1660.10">
    <property type="match status" value="1"/>
</dbReference>
<dbReference type="PROSITE" id="PS50937">
    <property type="entry name" value="HTH_MERR_2"/>
    <property type="match status" value="1"/>
</dbReference>
<dbReference type="PRINTS" id="PR00040">
    <property type="entry name" value="HTHMERR"/>
</dbReference>
<protein>
    <submittedName>
        <fullName evidence="4">DNA-binding transcriptional regulator, MerR family</fullName>
    </submittedName>
</protein>
<feature type="domain" description="HTH merR-type" evidence="3">
    <location>
        <begin position="16"/>
        <end position="84"/>
    </location>
</feature>
<dbReference type="EMBL" id="FTNI01000035">
    <property type="protein sequence ID" value="SIS18612.1"/>
    <property type="molecule type" value="Genomic_DNA"/>
</dbReference>
<feature type="coiled-coil region" evidence="2">
    <location>
        <begin position="84"/>
        <end position="118"/>
    </location>
</feature>
<dbReference type="SUPFAM" id="SSF46955">
    <property type="entry name" value="Putative DNA-binding domain"/>
    <property type="match status" value="1"/>
</dbReference>
<sequence length="159" mass="17239">MEDSVGLNVDMKSSATIGIGEAAARFGLATHVLRHWESLGLLTPARVAGDRRRYGPGDLFRVAVILRAKEAGLGLDEIREMIAARAASERREILRQRRAELLRRIEQARAALEVVECALGCDHDDVTGCAHFQQAVLERIGLLAPAPPAPDVRGGRAGR</sequence>
<reference evidence="5" key="1">
    <citation type="submission" date="2017-01" db="EMBL/GenBank/DDBJ databases">
        <authorList>
            <person name="Varghese N."/>
            <person name="Submissions S."/>
        </authorList>
    </citation>
    <scope>NUCLEOTIDE SEQUENCE [LARGE SCALE GENOMIC DNA]</scope>
    <source>
        <strain evidence="5">ATCC 12950</strain>
    </source>
</reference>
<dbReference type="AlphaFoldDB" id="A0A1N7H1A5"/>
<organism evidence="4 5">
    <name type="scientific">Microbispora rosea</name>
    <dbReference type="NCBI Taxonomy" id="58117"/>
    <lineage>
        <taxon>Bacteria</taxon>
        <taxon>Bacillati</taxon>
        <taxon>Actinomycetota</taxon>
        <taxon>Actinomycetes</taxon>
        <taxon>Streptosporangiales</taxon>
        <taxon>Streptosporangiaceae</taxon>
        <taxon>Microbispora</taxon>
    </lineage>
</organism>